<dbReference type="Gene3D" id="2.40.50.140">
    <property type="entry name" value="Nucleic acid-binding proteins"/>
    <property type="match status" value="1"/>
</dbReference>
<evidence type="ECO:0000256" key="3">
    <source>
        <dbReference type="ARBA" id="ARBA00022478"/>
    </source>
</evidence>
<dbReference type="GO" id="GO:0005666">
    <property type="term" value="C:RNA polymerase III complex"/>
    <property type="evidence" value="ECO:0007669"/>
    <property type="project" value="TreeGrafter"/>
</dbReference>
<feature type="compositionally biased region" description="Acidic residues" evidence="5">
    <location>
        <begin position="235"/>
        <end position="252"/>
    </location>
</feature>
<dbReference type="OrthoDB" id="10256606at2759"/>
<feature type="domain" description="RNA polymerase III subunit Rpc25" evidence="6">
    <location>
        <begin position="83"/>
        <end position="235"/>
    </location>
</feature>
<dbReference type="InterPro" id="IPR013238">
    <property type="entry name" value="RNA_pol_III_Rbc25"/>
</dbReference>
<feature type="region of interest" description="Disordered" evidence="5">
    <location>
        <begin position="183"/>
        <end position="202"/>
    </location>
</feature>
<accession>A0A9W7G4B9</accession>
<evidence type="ECO:0000256" key="1">
    <source>
        <dbReference type="ARBA" id="ARBA00004123"/>
    </source>
</evidence>
<comment type="caution">
    <text evidence="7">The sequence shown here is derived from an EMBL/GenBank/DDBJ whole genome shotgun (WGS) entry which is preliminary data.</text>
</comment>
<dbReference type="CDD" id="cd04330">
    <property type="entry name" value="RNAP_III_Rpc25_N"/>
    <property type="match status" value="1"/>
</dbReference>
<comment type="subcellular location">
    <subcellularLocation>
        <location evidence="1">Nucleus</location>
    </subcellularLocation>
</comment>
<feature type="compositionally biased region" description="Basic and acidic residues" evidence="5">
    <location>
        <begin position="193"/>
        <end position="202"/>
    </location>
</feature>
<sequence>MFFLSTIADTLKLTPEQYESGDSLALIGAINAKYPEKVLMDVGLVMTLYDIIKVGSSLIHPADGGAHFEVVFRLVVFKPSVGEVISGKVLECSKDGIKVGLDFFTNCFIPYYHLFEPSSFDEAKKTWVWDDSHEDEEEDDDDEPLAIQKGDMINFEVHDVNFTGKTYSVKGVHTMESKVDASAAGAPVRKRSQSFDKGRSWEEGGNLRRERISNSTTMEVVGIMRSDGLGKNEWWENDDDDEDEEDGEDDMD</sequence>
<proteinExistence type="inferred from homology"/>
<keyword evidence="4" id="KW-0804">Transcription</keyword>
<name>A0A9W7G4B9_9STRA</name>
<keyword evidence="3" id="KW-0240">DNA-directed RNA polymerase</keyword>
<dbReference type="GO" id="GO:0006384">
    <property type="term" value="P:transcription initiation at RNA polymerase III promoter"/>
    <property type="evidence" value="ECO:0007669"/>
    <property type="project" value="TreeGrafter"/>
</dbReference>
<organism evidence="7 8">
    <name type="scientific">Triparma columacea</name>
    <dbReference type="NCBI Taxonomy" id="722753"/>
    <lineage>
        <taxon>Eukaryota</taxon>
        <taxon>Sar</taxon>
        <taxon>Stramenopiles</taxon>
        <taxon>Ochrophyta</taxon>
        <taxon>Bolidophyceae</taxon>
        <taxon>Parmales</taxon>
        <taxon>Triparmaceae</taxon>
        <taxon>Triparma</taxon>
    </lineage>
</organism>
<dbReference type="PANTHER" id="PTHR12709">
    <property type="entry name" value="DNA-DIRECTED RNA POLYMERASE II, III"/>
    <property type="match status" value="1"/>
</dbReference>
<dbReference type="SUPFAM" id="SSF88798">
    <property type="entry name" value="N-terminal, heterodimerisation domain of RBP7 (RpoE)"/>
    <property type="match status" value="1"/>
</dbReference>
<dbReference type="Gene3D" id="3.30.1490.120">
    <property type="entry name" value="RNA polymerase Rpb7-like, N-terminal domain"/>
    <property type="match status" value="1"/>
</dbReference>
<dbReference type="SUPFAM" id="SSF50249">
    <property type="entry name" value="Nucleic acid-binding proteins"/>
    <property type="match status" value="1"/>
</dbReference>
<evidence type="ECO:0000313" key="8">
    <source>
        <dbReference type="Proteomes" id="UP001165065"/>
    </source>
</evidence>
<gene>
    <name evidence="7" type="ORF">TrCOL_g10743</name>
</gene>
<evidence type="ECO:0000256" key="5">
    <source>
        <dbReference type="SAM" id="MobiDB-lite"/>
    </source>
</evidence>
<evidence type="ECO:0000259" key="6">
    <source>
        <dbReference type="Pfam" id="PF08292"/>
    </source>
</evidence>
<dbReference type="InterPro" id="IPR012340">
    <property type="entry name" value="NA-bd_OB-fold"/>
</dbReference>
<keyword evidence="8" id="KW-1185">Reference proteome</keyword>
<feature type="region of interest" description="Disordered" evidence="5">
    <location>
        <begin position="224"/>
        <end position="252"/>
    </location>
</feature>
<evidence type="ECO:0000256" key="2">
    <source>
        <dbReference type="ARBA" id="ARBA00009307"/>
    </source>
</evidence>
<dbReference type="PANTHER" id="PTHR12709:SF1">
    <property type="entry name" value="DNA-DIRECTED RNA POLYMERASE III SUBUNIT RPC8"/>
    <property type="match status" value="1"/>
</dbReference>
<dbReference type="InterPro" id="IPR036898">
    <property type="entry name" value="RNA_pol_Rpb7-like_N_sf"/>
</dbReference>
<dbReference type="AlphaFoldDB" id="A0A9W7G4B9"/>
<dbReference type="InterPro" id="IPR045113">
    <property type="entry name" value="Rpb7-like"/>
</dbReference>
<protein>
    <recommendedName>
        <fullName evidence="6">RNA polymerase III subunit Rpc25 domain-containing protein</fullName>
    </recommendedName>
</protein>
<evidence type="ECO:0000313" key="7">
    <source>
        <dbReference type="EMBL" id="GMI31657.1"/>
    </source>
</evidence>
<comment type="similarity">
    <text evidence="2">Belongs to the eukaryotic RPB7/RPC8 RNA polymerase subunit family.</text>
</comment>
<dbReference type="Proteomes" id="UP001165065">
    <property type="component" value="Unassembled WGS sequence"/>
</dbReference>
<dbReference type="Pfam" id="PF08292">
    <property type="entry name" value="RNA_pol_Rbc25"/>
    <property type="match status" value="1"/>
</dbReference>
<reference evidence="8" key="1">
    <citation type="journal article" date="2023" name="Commun. Biol.">
        <title>Genome analysis of Parmales, the sister group of diatoms, reveals the evolutionary specialization of diatoms from phago-mixotrophs to photoautotrophs.</title>
        <authorList>
            <person name="Ban H."/>
            <person name="Sato S."/>
            <person name="Yoshikawa S."/>
            <person name="Yamada K."/>
            <person name="Nakamura Y."/>
            <person name="Ichinomiya M."/>
            <person name="Sato N."/>
            <person name="Blanc-Mathieu R."/>
            <person name="Endo H."/>
            <person name="Kuwata A."/>
            <person name="Ogata H."/>
        </authorList>
    </citation>
    <scope>NUCLEOTIDE SEQUENCE [LARGE SCALE GENOMIC DNA]</scope>
</reference>
<dbReference type="EMBL" id="BRYA01000748">
    <property type="protein sequence ID" value="GMI31657.1"/>
    <property type="molecule type" value="Genomic_DNA"/>
</dbReference>
<evidence type="ECO:0000256" key="4">
    <source>
        <dbReference type="ARBA" id="ARBA00023163"/>
    </source>
</evidence>